<protein>
    <recommendedName>
        <fullName evidence="1">Glycosyl transferase family 1 domain-containing protein</fullName>
    </recommendedName>
</protein>
<dbReference type="CDD" id="cd03801">
    <property type="entry name" value="GT4_PimA-like"/>
    <property type="match status" value="1"/>
</dbReference>
<keyword evidence="3" id="KW-1185">Reference proteome</keyword>
<sequence length="821" mass="93114">MSVSETSRFALNIDVFSSSEVSGWVTDRNDPMHPPLTLQFVIDGVPTSVIRADVKRKDVEAAGLGPLQSGFYWKLTDNLREALAERDLPFEFFVRGSGEGSFERVARRVLESRSGVTDEIRSAVAPALDSAIALVAKSGARLEKMPVRGEPKRYPLQETMFAFQGASKGNVRQSLSPYLEFQHTRLKLYQGLPLDGSETARNRYLRWYLDNYVGMRPRFRIPLGADEIAYLNAPVPLVGNRYKLSQASLSYAMTTPGAAEVFPLTDIFQYEKFVRWWALEMAVELRAEDCLVPDYYVDVLRRVPNYFLGKEWALSRFIEEEHKANPRYQVLDLSTPDHRRLMHVWLLLEAIRHPGMIRFLPTKNLTALFDGPPRETLFDKTVQAMHPSGEAITEVFDAERYAKYLLGNAFDLKRLRFNTFDAQGNRFDAARFPAATTPREERIPLQIIGPLAKSSGLGQASRLSFETLKAAGYEPNVVDFDLDNPAPVGMNSKELAFDEPKPAKVNLIHLNGETLPMALAYLPDVYNGAYNIGYYFWELSRPSDAQLLSFELVDEIWVATEYGVTIYEPVMGDKPVRNVGMAVEEVADPGRNASRAWVRERLPVGPDTFVFLATFDSFSFVERKNPHGVVEAFQAAFGEDEDVFLVLKTHNRDFVDDPHQTMRWDRLLEIAATDPRITILNETLHYADLMKLKRGADCYVSLHRSEGWGFGLIEAMSIGVPILTTGYSGNMDFTLPEHSWIVDYDLVEPKANEYIFVDGDQVWAQPKLESAVEMMRAVRANPDERIRRAERAKAFVAKNFSIEAQARKYAKRLDEIFASLR</sequence>
<evidence type="ECO:0000313" key="2">
    <source>
        <dbReference type="EMBL" id="RAI00015.1"/>
    </source>
</evidence>
<comment type="caution">
    <text evidence="2">The sequence shown here is derived from an EMBL/GenBank/DDBJ whole genome shotgun (WGS) entry which is preliminary data.</text>
</comment>
<dbReference type="InterPro" id="IPR001296">
    <property type="entry name" value="Glyco_trans_1"/>
</dbReference>
<dbReference type="SUPFAM" id="SSF53756">
    <property type="entry name" value="UDP-Glycosyltransferase/glycogen phosphorylase"/>
    <property type="match status" value="1"/>
</dbReference>
<dbReference type="RefSeq" id="WP_111348500.1">
    <property type="nucleotide sequence ID" value="NZ_QHHQ01000004.1"/>
</dbReference>
<reference evidence="2 3" key="1">
    <citation type="submission" date="2018-05" db="EMBL/GenBank/DDBJ databases">
        <title>Acuticoccus sediminis sp. nov., isolated from deep-sea sediment of Indian Ocean.</title>
        <authorList>
            <person name="Liu X."/>
            <person name="Lai Q."/>
            <person name="Du Y."/>
            <person name="Sun F."/>
            <person name="Zhang X."/>
            <person name="Wang S."/>
            <person name="Shao Z."/>
        </authorList>
    </citation>
    <scope>NUCLEOTIDE SEQUENCE [LARGE SCALE GENOMIC DNA]</scope>
    <source>
        <strain evidence="2 3">PTG4-2</strain>
    </source>
</reference>
<dbReference type="PANTHER" id="PTHR46656">
    <property type="entry name" value="PUTATIVE-RELATED"/>
    <property type="match status" value="1"/>
</dbReference>
<dbReference type="OrthoDB" id="118340at2"/>
<dbReference type="AlphaFoldDB" id="A0A8B2NK62"/>
<accession>A0A8B2NK62</accession>
<dbReference type="PANTHER" id="PTHR46656:SF3">
    <property type="entry name" value="PUTATIVE-RELATED"/>
    <property type="match status" value="1"/>
</dbReference>
<organism evidence="2 3">
    <name type="scientific">Acuticoccus sediminis</name>
    <dbReference type="NCBI Taxonomy" id="2184697"/>
    <lineage>
        <taxon>Bacteria</taxon>
        <taxon>Pseudomonadati</taxon>
        <taxon>Pseudomonadota</taxon>
        <taxon>Alphaproteobacteria</taxon>
        <taxon>Hyphomicrobiales</taxon>
        <taxon>Amorphaceae</taxon>
        <taxon>Acuticoccus</taxon>
    </lineage>
</organism>
<dbReference type="Proteomes" id="UP000249590">
    <property type="component" value="Unassembled WGS sequence"/>
</dbReference>
<proteinExistence type="predicted"/>
<evidence type="ECO:0000313" key="3">
    <source>
        <dbReference type="Proteomes" id="UP000249590"/>
    </source>
</evidence>
<dbReference type="EMBL" id="QHHQ01000004">
    <property type="protein sequence ID" value="RAI00015.1"/>
    <property type="molecule type" value="Genomic_DNA"/>
</dbReference>
<dbReference type="GO" id="GO:0016757">
    <property type="term" value="F:glycosyltransferase activity"/>
    <property type="evidence" value="ECO:0007669"/>
    <property type="project" value="InterPro"/>
</dbReference>
<name>A0A8B2NK62_9HYPH</name>
<dbReference type="Pfam" id="PF00534">
    <property type="entry name" value="Glycos_transf_1"/>
    <property type="match status" value="1"/>
</dbReference>
<evidence type="ECO:0000259" key="1">
    <source>
        <dbReference type="Pfam" id="PF00534"/>
    </source>
</evidence>
<dbReference type="Gene3D" id="3.40.50.2000">
    <property type="entry name" value="Glycogen Phosphorylase B"/>
    <property type="match status" value="1"/>
</dbReference>
<feature type="domain" description="Glycosyl transferase family 1" evidence="1">
    <location>
        <begin position="620"/>
        <end position="733"/>
    </location>
</feature>
<gene>
    <name evidence="2" type="ORF">DLJ53_20000</name>
</gene>